<protein>
    <submittedName>
        <fullName evidence="3">Xanthine dehydrogenase accessory protein XdhC</fullName>
    </submittedName>
</protein>
<dbReference type="KEGG" id="adp:NCTC12871_00570"/>
<dbReference type="Proteomes" id="UP000279799">
    <property type="component" value="Chromosome"/>
</dbReference>
<reference evidence="3 4" key="1">
    <citation type="submission" date="2018-12" db="EMBL/GenBank/DDBJ databases">
        <authorList>
            <consortium name="Pathogen Informatics"/>
        </authorList>
    </citation>
    <scope>NUCLEOTIDE SEQUENCE [LARGE SCALE GENOMIC DNA]</scope>
    <source>
        <strain evidence="3 4">NCTC12871</strain>
    </source>
</reference>
<evidence type="ECO:0000259" key="2">
    <source>
        <dbReference type="Pfam" id="PF13478"/>
    </source>
</evidence>
<evidence type="ECO:0000313" key="3">
    <source>
        <dbReference type="EMBL" id="VEJ09134.1"/>
    </source>
</evidence>
<dbReference type="Gene3D" id="3.40.50.720">
    <property type="entry name" value="NAD(P)-binding Rossmann-like Domain"/>
    <property type="match status" value="1"/>
</dbReference>
<name>A0A448TSX2_9PAST</name>
<sequence length="320" mass="35838">MNALDQDVLTKVYKWLESGKSIYLCSVLSTYGSAPRPVGSLFATDGNIRFGSISGGCVEDSFVKLIKEDKLTNSQRTFDYGSHIATEPGNYELPCGGHIQLLIEKLNPSHLTNIQHWLEYADADQDFSRLVNLTTGEREIFSSVPKNRTDDWVIQNYQQKYQLLLIGISQVSEELARLAHKGNFTVRICDTREEYRQSWHWGVEKGGIEVEWQSPDDFVEKNVTPKTAVLALAHDPRVDDLAMMAGLESNAFYVGALGSSRTNAKRLERLKRIGEYDDATLARLHGPIGLDIGSRTPFEIAIAIMADLIATKNTITLKRI</sequence>
<keyword evidence="4" id="KW-1185">Reference proteome</keyword>
<dbReference type="PANTHER" id="PTHR30388">
    <property type="entry name" value="ALDEHYDE OXIDOREDUCTASE MOLYBDENUM COFACTOR ASSEMBLY PROTEIN"/>
    <property type="match status" value="1"/>
</dbReference>
<dbReference type="EMBL" id="LR134510">
    <property type="protein sequence ID" value="VEJ09134.1"/>
    <property type="molecule type" value="Genomic_DNA"/>
</dbReference>
<dbReference type="PANTHER" id="PTHR30388:SF4">
    <property type="entry name" value="MOLYBDENUM COFACTOR INSERTION CHAPERONE PAOD"/>
    <property type="match status" value="1"/>
</dbReference>
<gene>
    <name evidence="3" type="ORF">NCTC12871_00570</name>
</gene>
<evidence type="ECO:0000313" key="4">
    <source>
        <dbReference type="Proteomes" id="UP000279799"/>
    </source>
</evidence>
<feature type="domain" description="XdhC Rossmann" evidence="2">
    <location>
        <begin position="163"/>
        <end position="308"/>
    </location>
</feature>
<evidence type="ECO:0000259" key="1">
    <source>
        <dbReference type="Pfam" id="PF02625"/>
    </source>
</evidence>
<dbReference type="InterPro" id="IPR003777">
    <property type="entry name" value="XdhC_CoxI"/>
</dbReference>
<feature type="domain" description="XdhC- CoxI" evidence="1">
    <location>
        <begin position="15"/>
        <end position="68"/>
    </location>
</feature>
<dbReference type="Pfam" id="PF13478">
    <property type="entry name" value="XdhC_C"/>
    <property type="match status" value="1"/>
</dbReference>
<dbReference type="RefSeq" id="WP_126598807.1">
    <property type="nucleotide sequence ID" value="NZ_LR134510.1"/>
</dbReference>
<dbReference type="Pfam" id="PF02625">
    <property type="entry name" value="XdhC_CoxI"/>
    <property type="match status" value="1"/>
</dbReference>
<dbReference type="AlphaFoldDB" id="A0A448TSX2"/>
<organism evidence="3 4">
    <name type="scientific">Actinobacillus delphinicola</name>
    <dbReference type="NCBI Taxonomy" id="51161"/>
    <lineage>
        <taxon>Bacteria</taxon>
        <taxon>Pseudomonadati</taxon>
        <taxon>Pseudomonadota</taxon>
        <taxon>Gammaproteobacteria</taxon>
        <taxon>Pasteurellales</taxon>
        <taxon>Pasteurellaceae</taxon>
        <taxon>Actinobacillus</taxon>
    </lineage>
</organism>
<dbReference type="InterPro" id="IPR027051">
    <property type="entry name" value="XdhC_Rossmann_dom"/>
</dbReference>
<dbReference type="OrthoDB" id="9815497at2"/>
<accession>A0A448TSX2</accession>
<dbReference type="InterPro" id="IPR052698">
    <property type="entry name" value="MoCofactor_Util/Proc"/>
</dbReference>
<proteinExistence type="predicted"/>